<evidence type="ECO:0000313" key="3">
    <source>
        <dbReference type="EMBL" id="KAK8838735.1"/>
    </source>
</evidence>
<sequence>MKITLKFNRNTHNIELPDDATVLQLKNEVFNLLNVPVESQKIIIRGGKPLTENDKKLSELNVKNGAKAVLIASNSELPAEPPKTNANTHPLASIFNTAHPPQPDKSIIELGPPPGALKNFQAEVSGMPGEPFIVRTSKGIAKLQFESDALFVQYSDSTEEEIDRIFSYDIQAYSLEQPEKNGYIHLCLLTTAGPKIFYFLPNQYKRTISNIIEKFKRS</sequence>
<dbReference type="Proteomes" id="UP001470230">
    <property type="component" value="Unassembled WGS sequence"/>
</dbReference>
<dbReference type="InterPro" id="IPR029071">
    <property type="entry name" value="Ubiquitin-like_domsf"/>
</dbReference>
<dbReference type="InterPro" id="IPR039120">
    <property type="entry name" value="UBFD1"/>
</dbReference>
<dbReference type="InterPro" id="IPR000626">
    <property type="entry name" value="Ubiquitin-like_dom"/>
</dbReference>
<dbReference type="PANTHER" id="PTHR16470:SF0">
    <property type="entry name" value="UBIQUITIN DOMAIN-CONTAINING PROTEIN UBFD1"/>
    <property type="match status" value="1"/>
</dbReference>
<name>A0ABR2GK73_9EUKA</name>
<dbReference type="Gene3D" id="3.10.20.90">
    <property type="entry name" value="Phosphatidylinositol 3-kinase Catalytic Subunit, Chain A, domain 1"/>
    <property type="match status" value="1"/>
</dbReference>
<dbReference type="Pfam" id="PF00240">
    <property type="entry name" value="ubiquitin"/>
    <property type="match status" value="1"/>
</dbReference>
<evidence type="ECO:0000313" key="4">
    <source>
        <dbReference type="Proteomes" id="UP001470230"/>
    </source>
</evidence>
<comment type="caution">
    <text evidence="2">The sequence shown here is derived from an EMBL/GenBank/DDBJ whole genome shotgun (WGS) entry which is preliminary data.</text>
</comment>
<organism evidence="2 4">
    <name type="scientific">Tritrichomonas musculus</name>
    <dbReference type="NCBI Taxonomy" id="1915356"/>
    <lineage>
        <taxon>Eukaryota</taxon>
        <taxon>Metamonada</taxon>
        <taxon>Parabasalia</taxon>
        <taxon>Tritrichomonadida</taxon>
        <taxon>Tritrichomonadidae</taxon>
        <taxon>Tritrichomonas</taxon>
    </lineage>
</organism>
<dbReference type="SUPFAM" id="SSF54236">
    <property type="entry name" value="Ubiquitin-like"/>
    <property type="match status" value="1"/>
</dbReference>
<feature type="domain" description="Ubiquitin-like" evidence="1">
    <location>
        <begin position="1"/>
        <end position="71"/>
    </location>
</feature>
<protein>
    <submittedName>
        <fullName evidence="2">Ubiquitin domain-containing protein ubfd1</fullName>
    </submittedName>
</protein>
<reference evidence="2 4" key="1">
    <citation type="submission" date="2024-04" db="EMBL/GenBank/DDBJ databases">
        <title>Tritrichomonas musculus Genome.</title>
        <authorList>
            <person name="Alves-Ferreira E."/>
            <person name="Grigg M."/>
            <person name="Lorenzi H."/>
            <person name="Galac M."/>
        </authorList>
    </citation>
    <scope>NUCLEOTIDE SEQUENCE [LARGE SCALE GENOMIC DNA]</scope>
    <source>
        <strain evidence="2 4">EAF2021</strain>
    </source>
</reference>
<accession>A0ABR2GK73</accession>
<proteinExistence type="predicted"/>
<dbReference type="EMBL" id="JAPFFF010000425">
    <property type="protein sequence ID" value="KAK8834329.1"/>
    <property type="molecule type" value="Genomic_DNA"/>
</dbReference>
<dbReference type="PROSITE" id="PS50053">
    <property type="entry name" value="UBIQUITIN_2"/>
    <property type="match status" value="1"/>
</dbReference>
<gene>
    <name evidence="2" type="ORF">M9Y10_031359</name>
    <name evidence="3" type="ORF">M9Y10_032774</name>
</gene>
<dbReference type="PANTHER" id="PTHR16470">
    <property type="entry name" value="UBIQUITIN DOMAIN-CONTAINING PROTEIN UBFD1"/>
    <property type="match status" value="1"/>
</dbReference>
<dbReference type="SMART" id="SM00213">
    <property type="entry name" value="UBQ"/>
    <property type="match status" value="1"/>
</dbReference>
<dbReference type="EMBL" id="JAPFFF010000054">
    <property type="protein sequence ID" value="KAK8838735.1"/>
    <property type="molecule type" value="Genomic_DNA"/>
</dbReference>
<evidence type="ECO:0000259" key="1">
    <source>
        <dbReference type="PROSITE" id="PS50053"/>
    </source>
</evidence>
<evidence type="ECO:0000313" key="2">
    <source>
        <dbReference type="EMBL" id="KAK8834329.1"/>
    </source>
</evidence>
<keyword evidence="4" id="KW-1185">Reference proteome</keyword>